<sequence>MSDQREKLRGTIRSLHPLLDDLSQHYENDTPMNYGTLNDTLDNVRVQVEVYSKGKSKKKNNNDNTIGEKEKERDLKQEMDELGVKIWNLTNEFSPSISSNEKKKEQNVLLIASLYHVSFRLIQASADSKSSENLIRLLRAVSTAISALALSGQSEKAEELAHIGAEYQQSIDASQPDTAEEKREKSEVFLHFQLARVDLEVLRKNDNLALSLLIKATQSEGGLEAFQYQELASKCWSISQEILSRGDDTKKNFTFTTAPIEWLQQAQSIMEKAVEQGIHIPGANDVRIAISTNIAREQIKNVSEDPQALVKATATLKQLAKAAASTVMFKDLSEFIDWNDETVLTIIAQLHAVSADYPETPIIVSLQLLNRALTEQSGFNYVDRILYEGVYFARQHLVKNSQDNRQQVLSMLEGVVKSGFAKSLDSTRVIAVQMIFTNIAHRQYEARGQFQQAAEWYCLAAHPALDAAGPSNTFRCMRKAANCYINLGNLGQADGLLQQCPPRGAATQYLSFIIGIQQSDTAKAIQAIEALMVCPDLEADHLTLLMEYVAEKRGPLPILTAALQALLVALDRPEMREELKFDKLTVVRCLLQSLISGNTESTEKQQLGDQVIEHLDHEGLGEFPARVLADLFDRSAQLSSWYTHLNPTEVDLDTEKISASAMFACFAGKMFQYRELNDAEGKQTLREQLLQYYDTVHVTLRENSKIGSSDQMIDVLEVYRLELLCDVGMWDEVGNTVFIMGNLPLNSVNGENSTRKLEMVINLILNYTDCPAAIVHRVLEILVGAISVISELDVVKFSRWIRGIIMLLLQRSGPNDHKQAQSYLSRCLQLLATPLGQSAYPPDEMQWLIATSWNKGLELYYSSRYEEGKSWCELCLKLAANMLPNTTQLDKLKTQYHSLVIPEVLGNTTVVNQTENVGKVAQPHFL</sequence>
<organism evidence="2 3">
    <name type="scientific">Kwoniella dendrophila CBS 6074</name>
    <dbReference type="NCBI Taxonomy" id="1295534"/>
    <lineage>
        <taxon>Eukaryota</taxon>
        <taxon>Fungi</taxon>
        <taxon>Dikarya</taxon>
        <taxon>Basidiomycota</taxon>
        <taxon>Agaricomycotina</taxon>
        <taxon>Tremellomycetes</taxon>
        <taxon>Tremellales</taxon>
        <taxon>Cryptococcaceae</taxon>
        <taxon>Kwoniella</taxon>
    </lineage>
</organism>
<protein>
    <recommendedName>
        <fullName evidence="4">Protein ZIP4 homolog</fullName>
    </recommendedName>
</protein>
<name>A0AAX4K2Z8_9TREE</name>
<reference evidence="2 3" key="1">
    <citation type="submission" date="2024-01" db="EMBL/GenBank/DDBJ databases">
        <title>Comparative genomics of Cryptococcus and Kwoniella reveals pathogenesis evolution and contrasting modes of karyotype evolution via chromosome fusion or intercentromeric recombination.</title>
        <authorList>
            <person name="Coelho M.A."/>
            <person name="David-Palma M."/>
            <person name="Shea T."/>
            <person name="Bowers K."/>
            <person name="McGinley-Smith S."/>
            <person name="Mohammad A.W."/>
            <person name="Gnirke A."/>
            <person name="Yurkov A.M."/>
            <person name="Nowrousian M."/>
            <person name="Sun S."/>
            <person name="Cuomo C.A."/>
            <person name="Heitman J."/>
        </authorList>
    </citation>
    <scope>NUCLEOTIDE SEQUENCE [LARGE SCALE GENOMIC DNA]</scope>
    <source>
        <strain evidence="2 3">CBS 6074</strain>
    </source>
</reference>
<feature type="region of interest" description="Disordered" evidence="1">
    <location>
        <begin position="52"/>
        <end position="74"/>
    </location>
</feature>
<evidence type="ECO:0000256" key="1">
    <source>
        <dbReference type="SAM" id="MobiDB-lite"/>
    </source>
</evidence>
<dbReference type="PANTHER" id="PTHR40375:SF2">
    <property type="entry name" value="SPORULATION-SPECIFIC PROTEIN 22"/>
    <property type="match status" value="1"/>
</dbReference>
<proteinExistence type="predicted"/>
<dbReference type="EMBL" id="CP144106">
    <property type="protein sequence ID" value="WWC91549.1"/>
    <property type="molecule type" value="Genomic_DNA"/>
</dbReference>
<accession>A0AAX4K2Z8</accession>
<dbReference type="Proteomes" id="UP001355207">
    <property type="component" value="Chromosome 9"/>
</dbReference>
<dbReference type="GeneID" id="91097164"/>
<gene>
    <name evidence="2" type="ORF">L201_006495</name>
</gene>
<dbReference type="RefSeq" id="XP_066078311.1">
    <property type="nucleotide sequence ID" value="XM_066222214.1"/>
</dbReference>
<keyword evidence="3" id="KW-1185">Reference proteome</keyword>
<evidence type="ECO:0000313" key="3">
    <source>
        <dbReference type="Proteomes" id="UP001355207"/>
    </source>
</evidence>
<dbReference type="PANTHER" id="PTHR40375">
    <property type="entry name" value="SPORULATION-SPECIFIC PROTEIN 22"/>
    <property type="match status" value="1"/>
</dbReference>
<dbReference type="GO" id="GO:0090173">
    <property type="term" value="P:regulation of synaptonemal complex assembly"/>
    <property type="evidence" value="ECO:0007669"/>
    <property type="project" value="InterPro"/>
</dbReference>
<evidence type="ECO:0008006" key="4">
    <source>
        <dbReference type="Google" id="ProtNLM"/>
    </source>
</evidence>
<evidence type="ECO:0000313" key="2">
    <source>
        <dbReference type="EMBL" id="WWC91549.1"/>
    </source>
</evidence>
<dbReference type="AlphaFoldDB" id="A0AAX4K2Z8"/>
<dbReference type="InterPro" id="IPR039057">
    <property type="entry name" value="Spo22/ZIP4"/>
</dbReference>